<comment type="caution">
    <text evidence="6">The sequence shown here is derived from an EMBL/GenBank/DDBJ whole genome shotgun (WGS) entry which is preliminary data.</text>
</comment>
<evidence type="ECO:0000313" key="6">
    <source>
        <dbReference type="EMBL" id="GIF75626.1"/>
    </source>
</evidence>
<protein>
    <recommendedName>
        <fullName evidence="5">TauD/TfdA-like domain-containing protein</fullName>
    </recommendedName>
</protein>
<dbReference type="Pfam" id="PF02668">
    <property type="entry name" value="TauD"/>
    <property type="match status" value="1"/>
</dbReference>
<dbReference type="Gene3D" id="3.60.130.10">
    <property type="entry name" value="Clavaminate synthase-like"/>
    <property type="match status" value="1"/>
</dbReference>
<keyword evidence="7" id="KW-1185">Reference proteome</keyword>
<dbReference type="PANTHER" id="PTHR10696:SF56">
    <property type="entry name" value="TAUD_TFDA-LIKE DOMAIN-CONTAINING PROTEIN"/>
    <property type="match status" value="1"/>
</dbReference>
<keyword evidence="2" id="KW-0560">Oxidoreductase</keyword>
<dbReference type="RefSeq" id="WP_203716484.1">
    <property type="nucleotide sequence ID" value="NZ_BONE01000046.1"/>
</dbReference>
<comment type="cofactor">
    <cofactor evidence="1">
        <name>Fe(2+)</name>
        <dbReference type="ChEBI" id="CHEBI:29033"/>
    </cofactor>
</comment>
<evidence type="ECO:0000313" key="7">
    <source>
        <dbReference type="Proteomes" id="UP000604117"/>
    </source>
</evidence>
<dbReference type="InterPro" id="IPR050411">
    <property type="entry name" value="AlphaKG_dependent_hydroxylases"/>
</dbReference>
<evidence type="ECO:0000256" key="3">
    <source>
        <dbReference type="ARBA" id="ARBA00023004"/>
    </source>
</evidence>
<evidence type="ECO:0000256" key="2">
    <source>
        <dbReference type="ARBA" id="ARBA00023002"/>
    </source>
</evidence>
<keyword evidence="4" id="KW-0045">Antibiotic biosynthesis</keyword>
<gene>
    <name evidence="6" type="ORF">Asi02nite_51440</name>
</gene>
<evidence type="ECO:0000256" key="1">
    <source>
        <dbReference type="ARBA" id="ARBA00001954"/>
    </source>
</evidence>
<dbReference type="InterPro" id="IPR042098">
    <property type="entry name" value="TauD-like_sf"/>
</dbReference>
<keyword evidence="3" id="KW-0408">Iron</keyword>
<reference evidence="6 7" key="1">
    <citation type="submission" date="2021-01" db="EMBL/GenBank/DDBJ databases">
        <title>Whole genome shotgun sequence of Asanoa siamensis NBRC 107932.</title>
        <authorList>
            <person name="Komaki H."/>
            <person name="Tamura T."/>
        </authorList>
    </citation>
    <scope>NUCLEOTIDE SEQUENCE [LARGE SCALE GENOMIC DNA]</scope>
    <source>
        <strain evidence="6 7">NBRC 107932</strain>
    </source>
</reference>
<feature type="domain" description="TauD/TfdA-like" evidence="5">
    <location>
        <begin position="13"/>
        <end position="299"/>
    </location>
</feature>
<organism evidence="6 7">
    <name type="scientific">Asanoa siamensis</name>
    <dbReference type="NCBI Taxonomy" id="926357"/>
    <lineage>
        <taxon>Bacteria</taxon>
        <taxon>Bacillati</taxon>
        <taxon>Actinomycetota</taxon>
        <taxon>Actinomycetes</taxon>
        <taxon>Micromonosporales</taxon>
        <taxon>Micromonosporaceae</taxon>
        <taxon>Asanoa</taxon>
    </lineage>
</organism>
<evidence type="ECO:0000259" key="5">
    <source>
        <dbReference type="Pfam" id="PF02668"/>
    </source>
</evidence>
<dbReference type="InterPro" id="IPR003819">
    <property type="entry name" value="TauD/TfdA-like"/>
</dbReference>
<dbReference type="PANTHER" id="PTHR10696">
    <property type="entry name" value="GAMMA-BUTYROBETAINE HYDROXYLASE-RELATED"/>
    <property type="match status" value="1"/>
</dbReference>
<sequence>MNFPHLVNAPHRGTDLRTWLEGHAGHVDEALAGPGAILLRGFDVTSAEQFHDLATVPLGPLMQYVEGASPRVARSEGVYTSTEYAADLTVSMHNELSYSHRWPARVAFFCRLPATDGGRTPIADSRRLYQRLAARGLLPDTIQYRRRMPPDKGFGLSWPTVFGTTDRHAVDVYCRAADIDATWLPDGTLITRQVRPTAVLHPLTGDKVWFNQAHQWHPSNSGPEPEAALRELFGDELPMDARAGDGTPLAPAALRAIREAYEQETISFVWEAGDVMIIDNMLSAHGRTPFTGDREVLVAMGTPVSLADVKQVAA</sequence>
<dbReference type="Proteomes" id="UP000604117">
    <property type="component" value="Unassembled WGS sequence"/>
</dbReference>
<accession>A0ABQ4CWG1</accession>
<dbReference type="SUPFAM" id="SSF51197">
    <property type="entry name" value="Clavaminate synthase-like"/>
    <property type="match status" value="1"/>
</dbReference>
<name>A0ABQ4CWG1_9ACTN</name>
<dbReference type="EMBL" id="BONE01000046">
    <property type="protein sequence ID" value="GIF75626.1"/>
    <property type="molecule type" value="Genomic_DNA"/>
</dbReference>
<proteinExistence type="predicted"/>
<evidence type="ECO:0000256" key="4">
    <source>
        <dbReference type="ARBA" id="ARBA00023194"/>
    </source>
</evidence>